<dbReference type="InterPro" id="IPR036415">
    <property type="entry name" value="Lamin_tail_dom_sf"/>
</dbReference>
<dbReference type="NCBIfam" id="TIGR04183">
    <property type="entry name" value="Por_Secre_tail"/>
    <property type="match status" value="1"/>
</dbReference>
<keyword evidence="3" id="KW-1185">Reference proteome</keyword>
<sequence>MSSNSTTIADEDGDYEDWIELYNYGNEAINLNGFGISDNPNNPFKWVLPDITMAPDSFLLVWASDKNRTNPESALHTNFKISASGEHLSLTHPNGTLIDSIEEVSVPTDVSYGRGLNDNFNNYFFFYTPTPNEQNTTIGSSELIVEPIFSHSSGFYDSEFTLTISHPNPNALIIYTVDGSDPKPENIGGTTYQYKNQYPQSPGQQTGPLITNSFETLTYSNPVVIQDRTSQPNKLATISSTWHFNPNYFPNQPIKKATIVKARAYVNGILSPLVSHTFFVSSTNAFQSNLPIISISLNEADLFDYENGIYVAGVDFDNWRIANPTQTPTGGTASNYRRSGEEHEINGHIIYFVDKNEKLSQNIGLRINGGFSRSRPLKSFRLYARSEYGQNTLDYPFFENYNFSSFKRLLLRNSGNDENSTLFRDAFIQNLVSHLNFDTQQYQPILHYINGEFWGIINIRERYDKHYLNRVYNLEENEIDLLENNAEVNEGDNLHWNSVLEFLSQNDLSTESNYKQIQTLIDIDNYTDYWISQTFVRNTDWPHNNIRYFRKKTSYSPNAPVGHDGRWRWLMYDTDFGFGLNSQFGGTFEKDMIAWVTNPNGNDRFPNQPWINSVMVSLIKNEVFKTSFILRYADLLNTAFLPQRSIDLINEMKNVIEPEIPAHRNRWRNRIGNWQNNINRMIEFANKRPDFVRQHIIDNFNLSGSYQLTIDVAETMTDLIDENQPSVGYVKLNTIDLTDATPGISSNTYPWTGTYFNELPVTLTAIPLEGYTFSHWSGAIESTESSITLNLNEDSQVTAHFMKAADSEDAEVIHFWLMGNDIPNNTPLTSLTATFTQTNESGTINFESALEGYPFDNGHPNWRKASMERRNSPTPLNYFPEANNGLAFEDITMRGLQIKQPFEDGDRQNTIFFKVSTQGFENIKLSFAVLNEGAADGIIVSYFDPASSSWTDTDLPTTSATISTTYQVVEFDFSNVSVATNNPDLQIRLRFTGNNLADDNGDRVTFNNIAFTGTPITKNQTIVHYWVMDNNIPNNTPLTSLTATFTQTDELGVINFESALEGYPFENGHPNWRKASMERRNSPTPLNYFPEANNGLAFEDFTMRGLQIKQPFEDGDRQNTLFFKASTQGFENVKLSFAVLDEGAADGITVSYFDQTTSTWTDSDLPTSVAPLSDSYQVVEFDFSNVIIATNNPELQIRLRFTGSNLTIDDGDRVTFNNIAITGSPFIPSESPVITSTTPASRCDAGSVTLLATSNGGTIHWFETPEGGEAIATGESFTTPVLTETTIYYVEAIGNESAGNGTRTAVPATINILPEITATISAELCGEGSVDLEASSNIGVINWYISAEGGTPIHTGNRFITPILKNNTTYYVEAVNEGCVSLRVPVNAIVEDQINPEIVATSTYTLMLDTDGKATLSWEDIDEGSTDNCEITERIISKNSFDCSDLGELTVDYLIRDAAGNESSAPIVVTIVDEIKPEIRAKSTYTLMLDADGKATLSWEDIDEGSSDNCGITERILSKTDFSRDDNGERIITYTIKDSSGNTATTEITLTVDIILSLGNNNPEQQGDIKLFPNPTKDDLFIEFEKTINLENVSIEVIDASGRSMGESTNFQQSGTILRLDTSRLSSGVYFLRISSERSLKVMKFIIKR</sequence>
<dbReference type="InterPro" id="IPR001322">
    <property type="entry name" value="Lamin_tail_dom"/>
</dbReference>
<dbReference type="Pfam" id="PF18962">
    <property type="entry name" value="Por_Secre_tail"/>
    <property type="match status" value="1"/>
</dbReference>
<dbReference type="Pfam" id="PF00932">
    <property type="entry name" value="LTD"/>
    <property type="match status" value="1"/>
</dbReference>
<gene>
    <name evidence="2" type="ORF">GCM10008106_22600</name>
</gene>
<proteinExistence type="predicted"/>
<protein>
    <recommendedName>
        <fullName evidence="1">LTD domain-containing protein</fullName>
    </recommendedName>
</protein>
<dbReference type="InterPro" id="IPR044023">
    <property type="entry name" value="Ig_7"/>
</dbReference>
<dbReference type="Proteomes" id="UP000642809">
    <property type="component" value="Unassembled WGS sequence"/>
</dbReference>
<evidence type="ECO:0000259" key="1">
    <source>
        <dbReference type="PROSITE" id="PS51841"/>
    </source>
</evidence>
<name>A0A8J3CZ69_9BACT</name>
<dbReference type="InterPro" id="IPR014867">
    <property type="entry name" value="Spore_coat_CotH_CotH2/3/7"/>
</dbReference>
<evidence type="ECO:0000313" key="3">
    <source>
        <dbReference type="Proteomes" id="UP000642809"/>
    </source>
</evidence>
<comment type="caution">
    <text evidence="2">The sequence shown here is derived from an EMBL/GenBank/DDBJ whole genome shotgun (WGS) entry which is preliminary data.</text>
</comment>
<dbReference type="InterPro" id="IPR044060">
    <property type="entry name" value="Bacterial_rp_domain"/>
</dbReference>
<reference evidence="2" key="2">
    <citation type="submission" date="2020-09" db="EMBL/GenBank/DDBJ databases">
        <authorList>
            <person name="Sun Q."/>
            <person name="Kim S."/>
        </authorList>
    </citation>
    <scope>NUCLEOTIDE SEQUENCE</scope>
    <source>
        <strain evidence="2">KCTC 23224</strain>
    </source>
</reference>
<dbReference type="Gene3D" id="2.60.40.1260">
    <property type="entry name" value="Lamin Tail domain"/>
    <property type="match status" value="1"/>
</dbReference>
<dbReference type="InterPro" id="IPR026444">
    <property type="entry name" value="Secre_tail"/>
</dbReference>
<organism evidence="2 3">
    <name type="scientific">Mongoliitalea lutea</name>
    <dbReference type="NCBI Taxonomy" id="849756"/>
    <lineage>
        <taxon>Bacteria</taxon>
        <taxon>Pseudomonadati</taxon>
        <taxon>Bacteroidota</taxon>
        <taxon>Cytophagia</taxon>
        <taxon>Cytophagales</taxon>
        <taxon>Cyclobacteriaceae</taxon>
        <taxon>Mongoliitalea</taxon>
    </lineage>
</organism>
<dbReference type="EMBL" id="BMYF01000013">
    <property type="protein sequence ID" value="GHB40958.1"/>
    <property type="molecule type" value="Genomic_DNA"/>
</dbReference>
<evidence type="ECO:0000313" key="2">
    <source>
        <dbReference type="EMBL" id="GHB40958.1"/>
    </source>
</evidence>
<accession>A0A8J3CZ69</accession>
<dbReference type="PROSITE" id="PS51841">
    <property type="entry name" value="LTD"/>
    <property type="match status" value="1"/>
</dbReference>
<dbReference type="Pfam" id="PF18998">
    <property type="entry name" value="Flg_new_2"/>
    <property type="match status" value="1"/>
</dbReference>
<dbReference type="Pfam" id="PF19081">
    <property type="entry name" value="Ig_7"/>
    <property type="match status" value="2"/>
</dbReference>
<reference evidence="2" key="1">
    <citation type="journal article" date="2014" name="Int. J. Syst. Evol. Microbiol.">
        <title>Complete genome sequence of Corynebacterium casei LMG S-19264T (=DSM 44701T), isolated from a smear-ripened cheese.</title>
        <authorList>
            <consortium name="US DOE Joint Genome Institute (JGI-PGF)"/>
            <person name="Walter F."/>
            <person name="Albersmeier A."/>
            <person name="Kalinowski J."/>
            <person name="Ruckert C."/>
        </authorList>
    </citation>
    <scope>NUCLEOTIDE SEQUENCE</scope>
    <source>
        <strain evidence="2">KCTC 23224</strain>
    </source>
</reference>
<dbReference type="SUPFAM" id="SSF74853">
    <property type="entry name" value="Lamin A/C globular tail domain"/>
    <property type="match status" value="1"/>
</dbReference>
<dbReference type="Pfam" id="PF08757">
    <property type="entry name" value="CotH"/>
    <property type="match status" value="1"/>
</dbReference>
<feature type="domain" description="LTD" evidence="1">
    <location>
        <begin position="1"/>
        <end position="114"/>
    </location>
</feature>